<dbReference type="Gene3D" id="3.40.50.150">
    <property type="entry name" value="Vaccinia Virus protein VP39"/>
    <property type="match status" value="1"/>
</dbReference>
<dbReference type="SUPFAM" id="SSF53335">
    <property type="entry name" value="S-adenosyl-L-methionine-dependent methyltransferases"/>
    <property type="match status" value="1"/>
</dbReference>
<dbReference type="CDD" id="cd02440">
    <property type="entry name" value="AdoMet_MTases"/>
    <property type="match status" value="1"/>
</dbReference>
<dbReference type="InterPro" id="IPR029063">
    <property type="entry name" value="SAM-dependent_MTases_sf"/>
</dbReference>
<evidence type="ECO:0000313" key="3">
    <source>
        <dbReference type="Proteomes" id="UP000034448"/>
    </source>
</evidence>
<dbReference type="InterPro" id="IPR041698">
    <property type="entry name" value="Methyltransf_25"/>
</dbReference>
<sequence>MKLENIIKVAWNERSKKYGKKIEGVLPKSLDPLINDYLDKWMFETIERYVEDDKKLNILDLGCGYGRLSKQIIKKFPEVKVVGIDIAKSYVDIFNKTLSPRGRAYVGDIKKLPFKSETFDLVFIATSLMYLIEKEDQVACIREVRRVLKEKGKFVIIERNPLGHRIITFGGLVSILRGQKYKEIPSVSFKKKYLKSVLEKNLGKVVQVKGIPIWTLTLPVQILLLRVDKSLTRLFLKMIYYFDNLINMENLSLYISYTGFKR</sequence>
<name>A0A0G0HSW9_9BACT</name>
<dbReference type="AlphaFoldDB" id="A0A0G0HSW9"/>
<accession>A0A0G0HSW9</accession>
<evidence type="ECO:0000313" key="2">
    <source>
        <dbReference type="EMBL" id="KKQ15104.1"/>
    </source>
</evidence>
<feature type="domain" description="Methyltransferase" evidence="1">
    <location>
        <begin position="58"/>
        <end position="152"/>
    </location>
</feature>
<reference evidence="2 3" key="1">
    <citation type="journal article" date="2015" name="Nature">
        <title>rRNA introns, odd ribosomes, and small enigmatic genomes across a large radiation of phyla.</title>
        <authorList>
            <person name="Brown C.T."/>
            <person name="Hug L.A."/>
            <person name="Thomas B.C."/>
            <person name="Sharon I."/>
            <person name="Castelle C.J."/>
            <person name="Singh A."/>
            <person name="Wilkins M.J."/>
            <person name="Williams K.H."/>
            <person name="Banfield J.F."/>
        </authorList>
    </citation>
    <scope>NUCLEOTIDE SEQUENCE [LARGE SCALE GENOMIC DNA]</scope>
</reference>
<dbReference type="Proteomes" id="UP000034448">
    <property type="component" value="Unassembled WGS sequence"/>
</dbReference>
<proteinExistence type="predicted"/>
<dbReference type="PANTHER" id="PTHR43591">
    <property type="entry name" value="METHYLTRANSFERASE"/>
    <property type="match status" value="1"/>
</dbReference>
<organism evidence="2 3">
    <name type="scientific">Candidatus Daviesbacteria bacterium GW2011_GWA1_36_8</name>
    <dbReference type="NCBI Taxonomy" id="1618417"/>
    <lineage>
        <taxon>Bacteria</taxon>
        <taxon>Candidatus Daviesiibacteriota</taxon>
    </lineage>
</organism>
<comment type="caution">
    <text evidence="2">The sequence shown here is derived from an EMBL/GenBank/DDBJ whole genome shotgun (WGS) entry which is preliminary data.</text>
</comment>
<evidence type="ECO:0000259" key="1">
    <source>
        <dbReference type="Pfam" id="PF13649"/>
    </source>
</evidence>
<dbReference type="Pfam" id="PF13649">
    <property type="entry name" value="Methyltransf_25"/>
    <property type="match status" value="1"/>
</dbReference>
<dbReference type="EMBL" id="LBSJ01000023">
    <property type="protein sequence ID" value="KKQ15104.1"/>
    <property type="molecule type" value="Genomic_DNA"/>
</dbReference>
<gene>
    <name evidence="2" type="ORF">US28_C0023G0005</name>
</gene>
<dbReference type="PANTHER" id="PTHR43591:SF110">
    <property type="entry name" value="RHODANESE DOMAIN-CONTAINING PROTEIN"/>
    <property type="match status" value="1"/>
</dbReference>
<protein>
    <submittedName>
        <fullName evidence="2">Membrane-associated protein</fullName>
    </submittedName>
</protein>